<dbReference type="SUPFAM" id="SSF81301">
    <property type="entry name" value="Nucleotidyltransferase"/>
    <property type="match status" value="1"/>
</dbReference>
<dbReference type="InterPro" id="IPR052366">
    <property type="entry name" value="GTP_Pyrophosphokinase"/>
</dbReference>
<dbReference type="SMART" id="SM00954">
    <property type="entry name" value="RelA_SpoT"/>
    <property type="match status" value="1"/>
</dbReference>
<evidence type="ECO:0000313" key="2">
    <source>
        <dbReference type="EMBL" id="KTS09070.1"/>
    </source>
</evidence>
<proteinExistence type="predicted"/>
<evidence type="ECO:0000259" key="1">
    <source>
        <dbReference type="SMART" id="SM00954"/>
    </source>
</evidence>
<dbReference type="PANTHER" id="PTHR47837">
    <property type="entry name" value="GTP PYROPHOSPHOKINASE YJBM"/>
    <property type="match status" value="1"/>
</dbReference>
<reference evidence="2 3" key="1">
    <citation type="journal article" date="2016" name="Front. Microbiol.">
        <title>Genomic Resource of Rice Seed Associated Bacteria.</title>
        <authorList>
            <person name="Midha S."/>
            <person name="Bansal K."/>
            <person name="Sharma S."/>
            <person name="Kumar N."/>
            <person name="Patil P.P."/>
            <person name="Chaudhry V."/>
            <person name="Patil P.B."/>
        </authorList>
    </citation>
    <scope>NUCLEOTIDE SEQUENCE [LARGE SCALE GENOMIC DNA]</scope>
    <source>
        <strain evidence="2 3">RSA3</strain>
    </source>
</reference>
<dbReference type="EMBL" id="LDRV01000093">
    <property type="protein sequence ID" value="KTS09070.1"/>
    <property type="molecule type" value="Genomic_DNA"/>
</dbReference>
<accession>A0A147F5B7</accession>
<dbReference type="Pfam" id="PF04607">
    <property type="entry name" value="RelA_SpoT"/>
    <property type="match status" value="1"/>
</dbReference>
<gene>
    <name evidence="2" type="ORF">RSA3_14335</name>
</gene>
<dbReference type="CDD" id="cd05399">
    <property type="entry name" value="NT_Rel-Spo_like"/>
    <property type="match status" value="1"/>
</dbReference>
<dbReference type="GO" id="GO:0015969">
    <property type="term" value="P:guanosine tetraphosphate metabolic process"/>
    <property type="evidence" value="ECO:0007669"/>
    <property type="project" value="InterPro"/>
</dbReference>
<comment type="caution">
    <text evidence="2">The sequence shown here is derived from an EMBL/GenBank/DDBJ whole genome shotgun (WGS) entry which is preliminary data.</text>
</comment>
<evidence type="ECO:0000313" key="3">
    <source>
        <dbReference type="Proteomes" id="UP000072189"/>
    </source>
</evidence>
<dbReference type="Gene3D" id="3.30.460.10">
    <property type="entry name" value="Beta Polymerase, domain 2"/>
    <property type="match status" value="1"/>
</dbReference>
<dbReference type="Proteomes" id="UP000072189">
    <property type="component" value="Unassembled WGS sequence"/>
</dbReference>
<protein>
    <recommendedName>
        <fullName evidence="1">RelA/SpoT domain-containing protein</fullName>
    </recommendedName>
</protein>
<feature type="domain" description="RelA/SpoT" evidence="1">
    <location>
        <begin position="59"/>
        <end position="169"/>
    </location>
</feature>
<sequence>MQQGQFAEYLSRIHDEDSQAAYRVVDHFRAAHQKPLSVTSVGLRQFVNTALGQPPLVSQRLKRLPRIVRKLANMQNSNLARLEDIGGTRAVVPALEDQQKLCDHIEQRWGHLIKRSRDYVDQPKATGYRARHYVVERYDRRIEIQVRTRAQQTWANAIEQADSRFDLTLKDGVGPQSMLDYFSAAGGMLYHDEAGLARPTELIDRFEAATDAVIADGYFVRRRRS</sequence>
<organism evidence="2 3">
    <name type="scientific">Microbacterium testaceum</name>
    <name type="common">Aureobacterium testaceum</name>
    <name type="synonym">Brevibacterium testaceum</name>
    <dbReference type="NCBI Taxonomy" id="2033"/>
    <lineage>
        <taxon>Bacteria</taxon>
        <taxon>Bacillati</taxon>
        <taxon>Actinomycetota</taxon>
        <taxon>Actinomycetes</taxon>
        <taxon>Micrococcales</taxon>
        <taxon>Microbacteriaceae</taxon>
        <taxon>Microbacterium</taxon>
    </lineage>
</organism>
<dbReference type="InterPro" id="IPR043519">
    <property type="entry name" value="NT_sf"/>
</dbReference>
<dbReference type="InterPro" id="IPR007685">
    <property type="entry name" value="RelA_SpoT"/>
</dbReference>
<dbReference type="AlphaFoldDB" id="A0A147F5B7"/>
<name>A0A147F5B7_MICTE</name>
<dbReference type="PANTHER" id="PTHR47837:SF1">
    <property type="entry name" value="GTP PYROPHOSPHOKINASE YJBM"/>
    <property type="match status" value="1"/>
</dbReference>
<dbReference type="PATRIC" id="fig|2033.7.peg.3704"/>